<proteinExistence type="predicted"/>
<protein>
    <recommendedName>
        <fullName evidence="3">Pupal cuticle protein</fullName>
    </recommendedName>
</protein>
<gene>
    <name evidence="1" type="ORF">ALC53_11941</name>
</gene>
<dbReference type="EMBL" id="KQ976694">
    <property type="protein sequence ID" value="KYM77600.1"/>
    <property type="molecule type" value="Genomic_DNA"/>
</dbReference>
<evidence type="ECO:0008006" key="3">
    <source>
        <dbReference type="Google" id="ProtNLM"/>
    </source>
</evidence>
<organism evidence="1 2">
    <name type="scientific">Atta colombica</name>
    <dbReference type="NCBI Taxonomy" id="520822"/>
    <lineage>
        <taxon>Eukaryota</taxon>
        <taxon>Metazoa</taxon>
        <taxon>Ecdysozoa</taxon>
        <taxon>Arthropoda</taxon>
        <taxon>Hexapoda</taxon>
        <taxon>Insecta</taxon>
        <taxon>Pterygota</taxon>
        <taxon>Neoptera</taxon>
        <taxon>Endopterygota</taxon>
        <taxon>Hymenoptera</taxon>
        <taxon>Apocrita</taxon>
        <taxon>Aculeata</taxon>
        <taxon>Formicoidea</taxon>
        <taxon>Formicidae</taxon>
        <taxon>Myrmicinae</taxon>
        <taxon>Atta</taxon>
    </lineage>
</organism>
<reference evidence="1 2" key="1">
    <citation type="submission" date="2015-09" db="EMBL/GenBank/DDBJ databases">
        <title>Atta colombica WGS genome.</title>
        <authorList>
            <person name="Nygaard S."/>
            <person name="Hu H."/>
            <person name="Boomsma J."/>
            <person name="Zhang G."/>
        </authorList>
    </citation>
    <scope>NUCLEOTIDE SEQUENCE [LARGE SCALE GENOMIC DNA]</scope>
    <source>
        <strain evidence="1">Treedump-2</strain>
        <tissue evidence="1">Whole body</tissue>
    </source>
</reference>
<evidence type="ECO:0000313" key="1">
    <source>
        <dbReference type="EMBL" id="KYM77600.1"/>
    </source>
</evidence>
<dbReference type="STRING" id="520822.A0A195AZY1"/>
<keyword evidence="2" id="KW-1185">Reference proteome</keyword>
<dbReference type="Proteomes" id="UP000078540">
    <property type="component" value="Unassembled WGS sequence"/>
</dbReference>
<sequence length="307" mass="33060">MRVQEDDSFAPCSYTSIKGMLIIHHIRDKQGFMAEVTFHAIHQAKNNRPFVRPTASNFLLDQPGPWRSLLTMMMRSMKEPTNEVGRLYETDLGDASTSEERSLRHDTGCGPLLRVDDSLPEFTYIKGDTSFNTVRHSSPYFRASTGNHPAALHHIVLFAFSAIATATPVLDTPEVAQAKAAHLATQAYEAARNTIGYGWPGYGWSGYGWPALYAPAIAYGAPIGADGRVIDTPEVAQAKAAHLAAHAQEAAKTIGLVPYGALAYATSPAFYPYAPLGSDGRVIDTPEVAQAKAAHLAAHAAAARNAV</sequence>
<accession>A0A195AZY1</accession>
<evidence type="ECO:0000313" key="2">
    <source>
        <dbReference type="Proteomes" id="UP000078540"/>
    </source>
</evidence>
<name>A0A195AZY1_9HYME</name>
<dbReference type="AlphaFoldDB" id="A0A195AZY1"/>